<reference evidence="2 3" key="1">
    <citation type="journal article" date="2019" name="Int. J. Syst. Evol. Microbiol.">
        <title>The Global Catalogue of Microorganisms (GCM) 10K type strain sequencing project: providing services to taxonomists for standard genome sequencing and annotation.</title>
        <authorList>
            <consortium name="The Broad Institute Genomics Platform"/>
            <consortium name="The Broad Institute Genome Sequencing Center for Infectious Disease"/>
            <person name="Wu L."/>
            <person name="Ma J."/>
        </authorList>
    </citation>
    <scope>NUCLEOTIDE SEQUENCE [LARGE SCALE GENOMIC DNA]</scope>
    <source>
        <strain evidence="2 3">JCM 14326</strain>
    </source>
</reference>
<gene>
    <name evidence="2" type="ORF">GCM10009751_04580</name>
</gene>
<proteinExistence type="predicted"/>
<name>A0ABN2N3P2_9MICO</name>
<sequence length="269" mass="29442">MNAPEHDDPFGRDLARMAGDLTPVVDGAAMAGQAIRREKRRHMAVTVAACVAGMVAISAAIGAGGIVYADRQEPLPASTVTATPSPDGAERHDEPVRHELTYTHPEIGEIRHGVPAGWTEATTEGFRYAYPPRWTERPNDQRTFGEMVEIRSDEVVVRVPGYEDPEVRWNGYVESGDPGPNFWPGWVNTGLDGTHEIEVPGADYAVAQVTEGPFYADGRRRSLSVNVHVHQEGEGNHAKVVLNWPGGEDGKRLLREFLGTLSYEAGPRR</sequence>
<accession>A0ABN2N3P2</accession>
<evidence type="ECO:0000313" key="2">
    <source>
        <dbReference type="EMBL" id="GAA1851218.1"/>
    </source>
</evidence>
<feature type="transmembrane region" description="Helical" evidence="1">
    <location>
        <begin position="43"/>
        <end position="69"/>
    </location>
</feature>
<comment type="caution">
    <text evidence="2">The sequence shown here is derived from an EMBL/GenBank/DDBJ whole genome shotgun (WGS) entry which is preliminary data.</text>
</comment>
<dbReference type="EMBL" id="BAAANL010000001">
    <property type="protein sequence ID" value="GAA1851218.1"/>
    <property type="molecule type" value="Genomic_DNA"/>
</dbReference>
<organism evidence="2 3">
    <name type="scientific">Myceligenerans crystallogenes</name>
    <dbReference type="NCBI Taxonomy" id="316335"/>
    <lineage>
        <taxon>Bacteria</taxon>
        <taxon>Bacillati</taxon>
        <taxon>Actinomycetota</taxon>
        <taxon>Actinomycetes</taxon>
        <taxon>Micrococcales</taxon>
        <taxon>Promicromonosporaceae</taxon>
        <taxon>Myceligenerans</taxon>
    </lineage>
</organism>
<keyword evidence="1" id="KW-0472">Membrane</keyword>
<keyword evidence="1" id="KW-0812">Transmembrane</keyword>
<keyword evidence="3" id="KW-1185">Reference proteome</keyword>
<evidence type="ECO:0000256" key="1">
    <source>
        <dbReference type="SAM" id="Phobius"/>
    </source>
</evidence>
<protein>
    <submittedName>
        <fullName evidence="2">Uncharacterized protein</fullName>
    </submittedName>
</protein>
<dbReference type="Proteomes" id="UP001501094">
    <property type="component" value="Unassembled WGS sequence"/>
</dbReference>
<keyword evidence="1" id="KW-1133">Transmembrane helix</keyword>
<evidence type="ECO:0000313" key="3">
    <source>
        <dbReference type="Proteomes" id="UP001501094"/>
    </source>
</evidence>
<dbReference type="RefSeq" id="WP_344099082.1">
    <property type="nucleotide sequence ID" value="NZ_BAAANL010000001.1"/>
</dbReference>